<feature type="non-terminal residue" evidence="12">
    <location>
        <position position="1121"/>
    </location>
</feature>
<accession>A0A0P7WDC1</accession>
<evidence type="ECO:0000313" key="12">
    <source>
        <dbReference type="EMBL" id="KPP61146.1"/>
    </source>
</evidence>
<proteinExistence type="inferred from homology"/>
<dbReference type="GO" id="GO:0030027">
    <property type="term" value="C:lamellipodium"/>
    <property type="evidence" value="ECO:0007669"/>
    <property type="project" value="TreeGrafter"/>
</dbReference>
<evidence type="ECO:0000256" key="2">
    <source>
        <dbReference type="ARBA" id="ARBA00004496"/>
    </source>
</evidence>
<dbReference type="InterPro" id="IPR041245">
    <property type="entry name" value="CARMIL_PH"/>
</dbReference>
<evidence type="ECO:0000256" key="5">
    <source>
        <dbReference type="ARBA" id="ARBA00022490"/>
    </source>
</evidence>
<evidence type="ECO:0000256" key="7">
    <source>
        <dbReference type="ARBA" id="ARBA00022737"/>
    </source>
</evidence>
<dbReference type="Gene3D" id="3.80.10.10">
    <property type="entry name" value="Ribonuclease Inhibitor"/>
    <property type="match status" value="1"/>
</dbReference>
<feature type="compositionally biased region" description="Basic and acidic residues" evidence="9">
    <location>
        <begin position="1015"/>
        <end position="1029"/>
    </location>
</feature>
<dbReference type="GO" id="GO:0005886">
    <property type="term" value="C:plasma membrane"/>
    <property type="evidence" value="ECO:0007669"/>
    <property type="project" value="UniProtKB-SubCell"/>
</dbReference>
<dbReference type="InterPro" id="IPR051279">
    <property type="entry name" value="PP1-Reg/Actin-Interact_Protein"/>
</dbReference>
<keyword evidence="4" id="KW-1003">Cell membrane</keyword>
<dbReference type="PANTHER" id="PTHR24112:SF32">
    <property type="entry name" value="CAPPING PROTEIN, ARP2_3 AND MYOSIN-I LINKER PROTEIN 2"/>
    <property type="match status" value="1"/>
</dbReference>
<dbReference type="Pfam" id="PF17888">
    <property type="entry name" value="Carm_PH"/>
    <property type="match status" value="1"/>
</dbReference>
<organism evidence="12 13">
    <name type="scientific">Scleropages formosus</name>
    <name type="common">Asian bonytongue</name>
    <name type="synonym">Osteoglossum formosum</name>
    <dbReference type="NCBI Taxonomy" id="113540"/>
    <lineage>
        <taxon>Eukaryota</taxon>
        <taxon>Metazoa</taxon>
        <taxon>Chordata</taxon>
        <taxon>Craniata</taxon>
        <taxon>Vertebrata</taxon>
        <taxon>Euteleostomi</taxon>
        <taxon>Actinopterygii</taxon>
        <taxon>Neopterygii</taxon>
        <taxon>Teleostei</taxon>
        <taxon>Osteoglossocephala</taxon>
        <taxon>Osteoglossomorpha</taxon>
        <taxon>Osteoglossiformes</taxon>
        <taxon>Osteoglossidae</taxon>
        <taxon>Scleropages</taxon>
    </lineage>
</organism>
<dbReference type="GO" id="GO:0005737">
    <property type="term" value="C:cytoplasm"/>
    <property type="evidence" value="ECO:0007669"/>
    <property type="project" value="UniProtKB-SubCell"/>
</dbReference>
<dbReference type="GO" id="GO:0016477">
    <property type="term" value="P:cell migration"/>
    <property type="evidence" value="ECO:0007669"/>
    <property type="project" value="TreeGrafter"/>
</dbReference>
<evidence type="ECO:0000256" key="3">
    <source>
        <dbReference type="ARBA" id="ARBA00007298"/>
    </source>
</evidence>
<dbReference type="AlphaFoldDB" id="A0A0P7WDC1"/>
<dbReference type="InterPro" id="IPR031943">
    <property type="entry name" value="CARMIL_C"/>
</dbReference>
<feature type="compositionally biased region" description="Low complexity" evidence="9">
    <location>
        <begin position="1046"/>
        <end position="1062"/>
    </location>
</feature>
<keyword evidence="6" id="KW-0433">Leucine-rich repeat</keyword>
<feature type="domain" description="CARMIL pleckstrin homology" evidence="11">
    <location>
        <begin position="1"/>
        <end position="56"/>
    </location>
</feature>
<feature type="domain" description="CARMIL C-terminal" evidence="10">
    <location>
        <begin position="842"/>
        <end position="879"/>
    </location>
</feature>
<dbReference type="Proteomes" id="UP000034805">
    <property type="component" value="Unassembled WGS sequence"/>
</dbReference>
<gene>
    <name evidence="12" type="ORF">Z043_120793</name>
</gene>
<dbReference type="SUPFAM" id="SSF52047">
    <property type="entry name" value="RNI-like"/>
    <property type="match status" value="1"/>
</dbReference>
<evidence type="ECO:0000256" key="4">
    <source>
        <dbReference type="ARBA" id="ARBA00022475"/>
    </source>
</evidence>
<dbReference type="SMART" id="SM00368">
    <property type="entry name" value="LRR_RI"/>
    <property type="match status" value="3"/>
</dbReference>
<feature type="non-terminal residue" evidence="12">
    <location>
        <position position="1"/>
    </location>
</feature>
<protein>
    <submittedName>
        <fullName evidence="12">Leucine-rich repeat-containing protein 16B-like</fullName>
    </submittedName>
</protein>
<dbReference type="EMBL" id="JARO02009925">
    <property type="protein sequence ID" value="KPP61146.1"/>
    <property type="molecule type" value="Genomic_DNA"/>
</dbReference>
<dbReference type="GO" id="GO:0034315">
    <property type="term" value="P:regulation of Arp2/3 complex-mediated actin nucleation"/>
    <property type="evidence" value="ECO:0007669"/>
    <property type="project" value="TreeGrafter"/>
</dbReference>
<feature type="region of interest" description="Disordered" evidence="9">
    <location>
        <begin position="1015"/>
        <end position="1094"/>
    </location>
</feature>
<feature type="domain" description="CARMIL C-terminal" evidence="10">
    <location>
        <begin position="920"/>
        <end position="980"/>
    </location>
</feature>
<dbReference type="InterPro" id="IPR032675">
    <property type="entry name" value="LRR_dom_sf"/>
</dbReference>
<dbReference type="Pfam" id="PF13516">
    <property type="entry name" value="LRR_6"/>
    <property type="match status" value="2"/>
</dbReference>
<dbReference type="Gene3D" id="6.10.140.1850">
    <property type="match status" value="1"/>
</dbReference>
<evidence type="ECO:0000259" key="10">
    <source>
        <dbReference type="Pfam" id="PF16000"/>
    </source>
</evidence>
<dbReference type="STRING" id="113540.ENSSFOP00015017463"/>
<evidence type="ECO:0000256" key="6">
    <source>
        <dbReference type="ARBA" id="ARBA00022614"/>
    </source>
</evidence>
<keyword evidence="5" id="KW-0963">Cytoplasm</keyword>
<evidence type="ECO:0000313" key="13">
    <source>
        <dbReference type="Proteomes" id="UP000034805"/>
    </source>
</evidence>
<keyword evidence="8" id="KW-0472">Membrane</keyword>
<name>A0A0P7WDC1_SCLFO</name>
<comment type="subcellular location">
    <subcellularLocation>
        <location evidence="1">Cell membrane</location>
    </subcellularLocation>
    <subcellularLocation>
        <location evidence="2">Cytoplasm</location>
    </subcellularLocation>
</comment>
<dbReference type="InterPro" id="IPR011993">
    <property type="entry name" value="PH-like_dom_sf"/>
</dbReference>
<evidence type="ECO:0000259" key="11">
    <source>
        <dbReference type="Pfam" id="PF17888"/>
    </source>
</evidence>
<comment type="caution">
    <text evidence="12">The sequence shown here is derived from an EMBL/GenBank/DDBJ whole genome shotgun (WGS) entry which is preliminary data.</text>
</comment>
<evidence type="ECO:0000256" key="9">
    <source>
        <dbReference type="SAM" id="MobiDB-lite"/>
    </source>
</evidence>
<feature type="compositionally biased region" description="Basic and acidic residues" evidence="9">
    <location>
        <begin position="1068"/>
        <end position="1080"/>
    </location>
</feature>
<dbReference type="PANTHER" id="PTHR24112">
    <property type="entry name" value="LEUCINE-RICH REPEAT, ISOFORM F-RELATED"/>
    <property type="match status" value="1"/>
</dbReference>
<sequence>VESSFSYLEISAITVGHLYQLAIETDRQNYSFTLMTMEDLETVVRHVTTSLKKIFPDSSPGRLLKKVPMDLQDQLRKLTTSVEEQLNGTQGPCGGFSETYAALCDFNEFPCREEVKWDVDNIYHVQNCRDFNLMDFSHLDSQDVALAVAALSFNHCDFAQRMACALRDHTGSVLHTINLSANPIEDKGVVALSQQLEKLPQTLTHLSLSKVSLSPKGVASLAQAFSLKSFSTSLHQLDLSGNAGCLATEEATCLFTFLSRENAVSYLDLSGTDCPLDTLFVSLSAGCCSKMAYLSLSRNTFSHRKAKEVTRSVRDFFSRSEELKYVGLAGTRLPADALRLMLQGLATNTHLTGLEVDLSSCLESDMVTLILSIGRSHSIRHLALGRNFAMKSRALSDVLHRIVQLIQEEECPIESLSVSDSKLKTGTTILINSLGRNLSLTTIDISGNCIGDTGAKMLAKALLINTRLRYIPSTPVALPLLLVEHSHDPSAPCRTLVWDRNNVTAAGLTDVANALEKNSTLQTMSLPMSDLTQAYRSNPEKTEEALNRIQAYLHRNSQQQEVTSDHVLQLQQALKTTQSEKLVEEHCLKVQEVIRPLSTLSLQDVQSDILCAEEALHHARTSVGLLPTLFEVGRAPPSSDMLQHVLRDAARVVTNEVVEDIQELMQTMLQRAQSVCPRVVQRLSVSEQLTSCMARIELRQTVSISLAESIITEVIQDLSVSQQKLEYTQPVSGCSSATPRANIPQLRVMEAEFPTDEYVPVSWSSGFPTGSIRPAPSVKSLLDAETDSQQYGENQLLPDAGGAAMAGGGWALAPQSVTVGQARPRPLNLPQDAASHLAPQDPDFIDSPMELPVEGQRLNHYTHLRPRPQRTHRQVPTKTQVEGQVRGSYWREMYNGKIVCVFLSYTQHRHTTKGEYGTPEDMSRVDEGVEEFFSKKVIADSPQTLKGMVLPMKAGHVEEGGSTHSKDRRRKFGDFFAFKKLGVGWGRRAEGAPEDHRMMKNTSIVELIRPLREAARADRDRRRDKERLLQESAPQRPVTAPGKTQSPTPAAAPSVATPATSYTPPPALERRKSRTPDTKRKLGTPSNLRDAKSQSLILLPVAHSSGCGTEAKGELLRLGSE</sequence>
<evidence type="ECO:0000256" key="1">
    <source>
        <dbReference type="ARBA" id="ARBA00004236"/>
    </source>
</evidence>
<evidence type="ECO:0000256" key="8">
    <source>
        <dbReference type="ARBA" id="ARBA00023136"/>
    </source>
</evidence>
<comment type="similarity">
    <text evidence="3">Belongs to the CARMIL family.</text>
</comment>
<reference evidence="12 13" key="1">
    <citation type="submission" date="2015-08" db="EMBL/GenBank/DDBJ databases">
        <title>The genome of the Asian arowana (Scleropages formosus).</title>
        <authorList>
            <person name="Tan M.H."/>
            <person name="Gan H.M."/>
            <person name="Croft L.J."/>
            <person name="Austin C.M."/>
        </authorList>
    </citation>
    <scope>NUCLEOTIDE SEQUENCE [LARGE SCALE GENOMIC DNA]</scope>
    <source>
        <strain evidence="12">Aro1</strain>
    </source>
</reference>
<dbReference type="Pfam" id="PF16000">
    <property type="entry name" value="CARMIL_C"/>
    <property type="match status" value="2"/>
</dbReference>
<dbReference type="Gene3D" id="2.30.29.30">
    <property type="entry name" value="Pleckstrin-homology domain (PH domain)/Phosphotyrosine-binding domain (PTB)"/>
    <property type="match status" value="1"/>
</dbReference>
<keyword evidence="7" id="KW-0677">Repeat</keyword>
<dbReference type="InterPro" id="IPR001611">
    <property type="entry name" value="Leu-rich_rpt"/>
</dbReference>